<dbReference type="SUPFAM" id="SSF52540">
    <property type="entry name" value="P-loop containing nucleoside triphosphate hydrolases"/>
    <property type="match status" value="1"/>
</dbReference>
<dbReference type="InterPro" id="IPR043143">
    <property type="entry name" value="Mal/L-sulf/L-lact_DH-like_NADP"/>
</dbReference>
<sequence length="524" mass="53833">MTVPAVRIVVLTGAPGVGKSEVARRLVRRYRVPAALIDTDMMADIYPWVAEPRTYELIARNVRACLAAYREWGARVVVIAGVLLPGRALDALGDLPADPGTTWIFYGLRAPASEIAARIHADTKVQEPDGRLSWSFVDAEVPDVPGVRLVDTGGVPLVEVVDRLAGAESRDLPPGSIRRPVPPPVGESVRVDVAQAEAACREALAGAGMPAPAAAATAADLVDAERRGQRSHGLLRLPEYLAAISAGELDPRATPIARRTGPSAVVIDGRRAPGVLVRAKVVAEFAAGAGTVAVRSSGHLGRLGPLGREVAERGLVLLGFVNYAGHGTKVAPAGASVGRWATNPLLLACPGGNGRPLVVDMSTSSVAEGRIRAALTAGKSLPPGLLTDPAGRPVTDAALLYTDPPRAAITPLGGPAPHKGHALAAFVEAMAGAVGGGGHVGQPGPPGNGGLFVAFPVTAFGRSASDVEDALARIEQHLRSVAPGPDAPRLPGRAPASEDLPDAVSVPVALWRSIGEAIPHRSAP</sequence>
<dbReference type="Gene3D" id="1.10.1530.10">
    <property type="match status" value="1"/>
</dbReference>
<dbReference type="GO" id="GO:0016491">
    <property type="term" value="F:oxidoreductase activity"/>
    <property type="evidence" value="ECO:0007669"/>
    <property type="project" value="UniProtKB-KW"/>
</dbReference>
<dbReference type="InterPro" id="IPR036111">
    <property type="entry name" value="Mal/L-sulfo/L-lacto_DH-like_sf"/>
</dbReference>
<keyword evidence="2" id="KW-0560">Oxidoreductase</keyword>
<dbReference type="PANTHER" id="PTHR11091:SF0">
    <property type="entry name" value="MALATE DEHYDROGENASE"/>
    <property type="match status" value="1"/>
</dbReference>
<dbReference type="Proteomes" id="UP000198878">
    <property type="component" value="Unassembled WGS sequence"/>
</dbReference>
<evidence type="ECO:0000313" key="4">
    <source>
        <dbReference type="EMBL" id="SEF23495.1"/>
    </source>
</evidence>
<name>A0A1H5QBQ5_9PSEU</name>
<dbReference type="InterPro" id="IPR003767">
    <property type="entry name" value="Malate/L-lactate_DH-like"/>
</dbReference>
<proteinExistence type="inferred from homology"/>
<dbReference type="RefSeq" id="WP_086683801.1">
    <property type="nucleotide sequence ID" value="NZ_FNUJ01000002.1"/>
</dbReference>
<dbReference type="Gene3D" id="3.30.1370.60">
    <property type="entry name" value="Hypothetical oxidoreductase yiak, domain 2"/>
    <property type="match status" value="1"/>
</dbReference>
<dbReference type="STRING" id="218821.SAMN05421837_102210"/>
<evidence type="ECO:0000256" key="1">
    <source>
        <dbReference type="ARBA" id="ARBA00006056"/>
    </source>
</evidence>
<dbReference type="InterPro" id="IPR027417">
    <property type="entry name" value="P-loop_NTPase"/>
</dbReference>
<dbReference type="Pfam" id="PF02615">
    <property type="entry name" value="Ldh_2"/>
    <property type="match status" value="1"/>
</dbReference>
<evidence type="ECO:0000256" key="3">
    <source>
        <dbReference type="SAM" id="MobiDB-lite"/>
    </source>
</evidence>
<dbReference type="EMBL" id="FNUJ01000002">
    <property type="protein sequence ID" value="SEF23495.1"/>
    <property type="molecule type" value="Genomic_DNA"/>
</dbReference>
<feature type="region of interest" description="Disordered" evidence="3">
    <location>
        <begin position="478"/>
        <end position="500"/>
    </location>
</feature>
<evidence type="ECO:0000256" key="2">
    <source>
        <dbReference type="ARBA" id="ARBA00023002"/>
    </source>
</evidence>
<dbReference type="SUPFAM" id="SSF89733">
    <property type="entry name" value="L-sulfolactate dehydrogenase-like"/>
    <property type="match status" value="1"/>
</dbReference>
<dbReference type="InterPro" id="IPR043144">
    <property type="entry name" value="Mal/L-sulf/L-lact_DH-like_ah"/>
</dbReference>
<dbReference type="AlphaFoldDB" id="A0A1H5QBQ5"/>
<accession>A0A1H5QBQ5</accession>
<dbReference type="PANTHER" id="PTHR11091">
    <property type="entry name" value="OXIDOREDUCTASE-RELATED"/>
    <property type="match status" value="1"/>
</dbReference>
<keyword evidence="5" id="KW-1185">Reference proteome</keyword>
<dbReference type="Gene3D" id="3.40.50.300">
    <property type="entry name" value="P-loop containing nucleotide triphosphate hydrolases"/>
    <property type="match status" value="1"/>
</dbReference>
<dbReference type="OrthoDB" id="924592at2"/>
<comment type="similarity">
    <text evidence="1">Belongs to the LDH2/MDH2 oxidoreductase family.</text>
</comment>
<protein>
    <submittedName>
        <fullName evidence="4">Malate/lactate/ureidoglycolate dehydrogenase, LDH2 family</fullName>
    </submittedName>
</protein>
<reference evidence="5" key="1">
    <citation type="submission" date="2016-10" db="EMBL/GenBank/DDBJ databases">
        <authorList>
            <person name="Varghese N."/>
            <person name="Submissions S."/>
        </authorList>
    </citation>
    <scope>NUCLEOTIDE SEQUENCE [LARGE SCALE GENOMIC DNA]</scope>
    <source>
        <strain evidence="5">DSM 44654</strain>
    </source>
</reference>
<evidence type="ECO:0000313" key="5">
    <source>
        <dbReference type="Proteomes" id="UP000198878"/>
    </source>
</evidence>
<organism evidence="4 5">
    <name type="scientific">Amycolatopsis pretoriensis</name>
    <dbReference type="NCBI Taxonomy" id="218821"/>
    <lineage>
        <taxon>Bacteria</taxon>
        <taxon>Bacillati</taxon>
        <taxon>Actinomycetota</taxon>
        <taxon>Actinomycetes</taxon>
        <taxon>Pseudonocardiales</taxon>
        <taxon>Pseudonocardiaceae</taxon>
        <taxon>Amycolatopsis</taxon>
    </lineage>
</organism>
<gene>
    <name evidence="4" type="ORF">SAMN05421837_102210</name>
</gene>